<protein>
    <submittedName>
        <fullName evidence="1">Uncharacterized protein</fullName>
    </submittedName>
</protein>
<evidence type="ECO:0000313" key="2">
    <source>
        <dbReference type="Proteomes" id="UP000472372"/>
    </source>
</evidence>
<gene>
    <name evidence="1" type="ORF">PTTW11_09200</name>
</gene>
<accession>A0A6S6WBR8</accession>
<reference evidence="1" key="1">
    <citation type="submission" date="2021-02" db="EMBL/GenBank/DDBJ databases">
        <authorList>
            <person name="Syme A R."/>
            <person name="Syme A R."/>
            <person name="Moolhuijzen P."/>
        </authorList>
    </citation>
    <scope>NUCLEOTIDE SEQUENCE</scope>
    <source>
        <strain evidence="1">W1-1</strain>
    </source>
</reference>
<organism evidence="1 2">
    <name type="scientific">Pyrenophora teres f. teres</name>
    <dbReference type="NCBI Taxonomy" id="97479"/>
    <lineage>
        <taxon>Eukaryota</taxon>
        <taxon>Fungi</taxon>
        <taxon>Dikarya</taxon>
        <taxon>Ascomycota</taxon>
        <taxon>Pezizomycotina</taxon>
        <taxon>Dothideomycetes</taxon>
        <taxon>Pleosporomycetidae</taxon>
        <taxon>Pleosporales</taxon>
        <taxon>Pleosporineae</taxon>
        <taxon>Pleosporaceae</taxon>
        <taxon>Pyrenophora</taxon>
    </lineage>
</organism>
<sequence length="91" mass="9846">MKASLPLAIAPLLGLALAGGNTVYCSTQSLNWYTYECPGWKAKGCCQQVSQGVFNDKFKNGMFWVDDRNEHTLCHSDGNSNSPTGIVACVD</sequence>
<dbReference type="EMBL" id="HG992985">
    <property type="protein sequence ID" value="CAE7204982.1"/>
    <property type="molecule type" value="Genomic_DNA"/>
</dbReference>
<dbReference type="Proteomes" id="UP000472372">
    <property type="component" value="Chromosome 9"/>
</dbReference>
<dbReference type="AlphaFoldDB" id="A0A6S6WBR8"/>
<proteinExistence type="predicted"/>
<evidence type="ECO:0000313" key="1">
    <source>
        <dbReference type="EMBL" id="CAE7204982.1"/>
    </source>
</evidence>
<name>A0A6S6WBR8_9PLEO</name>